<evidence type="ECO:0000256" key="1">
    <source>
        <dbReference type="SAM" id="Coils"/>
    </source>
</evidence>
<sequence>MLSDLLAHTQAAFAAYSAETRSPGSRMLIKLSKAKMRKVHRLRSEWERARETERAIRDANDGLEQTIQQAEQRKIVLEREKIEHIELNAELEELYVSIFGHTPSSSSSRFWPRQAEASSAHAINLLTARLLAAEIGREKRAREFLLQGKTQVEKLVKDLQAALQHFINTGVATNQKYTRQLFMGNSTLGTAKAVTPLLLAAKTSSGKLHEQHTHARVMQPLMQALPALNILELHLLPGRGSAKAVDEKGLHRSIEASYAQARQCAAHVRREGELSRARSKELEERERELLRTCEASLAHLRAVRADIVVRVLHGEPSGETGSEGGGRRGAENAGEPPQQASLGEQDIDREARAALRAIVCSAARRTADGSGDDRDDLPE</sequence>
<reference evidence="3 4" key="1">
    <citation type="submission" date="2014-05" db="EMBL/GenBank/DDBJ databases">
        <title>Draft genome sequence of a rare smut relative, Tilletiaria anomala UBC 951.</title>
        <authorList>
            <consortium name="DOE Joint Genome Institute"/>
            <person name="Toome M."/>
            <person name="Kuo A."/>
            <person name="Henrissat B."/>
            <person name="Lipzen A."/>
            <person name="Tritt A."/>
            <person name="Yoshinaga Y."/>
            <person name="Zane M."/>
            <person name="Barry K."/>
            <person name="Grigoriev I.V."/>
            <person name="Spatafora J.W."/>
            <person name="Aimea M.C."/>
        </authorList>
    </citation>
    <scope>NUCLEOTIDE SEQUENCE [LARGE SCALE GENOMIC DNA]</scope>
    <source>
        <strain evidence="3 4">UBC 951</strain>
    </source>
</reference>
<dbReference type="InParanoid" id="A0A066VKQ1"/>
<accession>A0A066VKQ1</accession>
<dbReference type="AlphaFoldDB" id="A0A066VKQ1"/>
<dbReference type="Proteomes" id="UP000027361">
    <property type="component" value="Unassembled WGS sequence"/>
</dbReference>
<evidence type="ECO:0000313" key="4">
    <source>
        <dbReference type="Proteomes" id="UP000027361"/>
    </source>
</evidence>
<organism evidence="3 4">
    <name type="scientific">Tilletiaria anomala (strain ATCC 24038 / CBS 436.72 / UBC 951)</name>
    <dbReference type="NCBI Taxonomy" id="1037660"/>
    <lineage>
        <taxon>Eukaryota</taxon>
        <taxon>Fungi</taxon>
        <taxon>Dikarya</taxon>
        <taxon>Basidiomycota</taxon>
        <taxon>Ustilaginomycotina</taxon>
        <taxon>Exobasidiomycetes</taxon>
        <taxon>Georgefischeriales</taxon>
        <taxon>Tilletiariaceae</taxon>
        <taxon>Tilletiaria</taxon>
    </lineage>
</organism>
<keyword evidence="4" id="KW-1185">Reference proteome</keyword>
<name>A0A066VKQ1_TILAU</name>
<dbReference type="OrthoDB" id="2562743at2759"/>
<proteinExistence type="predicted"/>
<gene>
    <name evidence="3" type="ORF">K437DRAFT_270375</name>
</gene>
<protein>
    <submittedName>
        <fullName evidence="3">Uncharacterized protein</fullName>
    </submittedName>
</protein>
<dbReference type="STRING" id="1037660.A0A066VKQ1"/>
<evidence type="ECO:0000256" key="2">
    <source>
        <dbReference type="SAM" id="MobiDB-lite"/>
    </source>
</evidence>
<comment type="caution">
    <text evidence="3">The sequence shown here is derived from an EMBL/GenBank/DDBJ whole genome shotgun (WGS) entry which is preliminary data.</text>
</comment>
<dbReference type="HOGENOM" id="CLU_729944_0_0_1"/>
<feature type="region of interest" description="Disordered" evidence="2">
    <location>
        <begin position="314"/>
        <end position="348"/>
    </location>
</feature>
<evidence type="ECO:0000313" key="3">
    <source>
        <dbReference type="EMBL" id="KDN39165.1"/>
    </source>
</evidence>
<dbReference type="EMBL" id="JMSN01000108">
    <property type="protein sequence ID" value="KDN39165.1"/>
    <property type="molecule type" value="Genomic_DNA"/>
</dbReference>
<keyword evidence="1" id="KW-0175">Coiled coil</keyword>
<feature type="coiled-coil region" evidence="1">
    <location>
        <begin position="49"/>
        <end position="97"/>
    </location>
</feature>
<dbReference type="RefSeq" id="XP_013240946.1">
    <property type="nucleotide sequence ID" value="XM_013385492.1"/>
</dbReference>
<dbReference type="GeneID" id="25266171"/>